<feature type="domain" description="Protein FecR C-terminal" evidence="3">
    <location>
        <begin position="248"/>
        <end position="313"/>
    </location>
</feature>
<gene>
    <name evidence="4" type="ORF">JI741_02140</name>
</gene>
<feature type="transmembrane region" description="Helical" evidence="1">
    <location>
        <begin position="71"/>
        <end position="92"/>
    </location>
</feature>
<accession>A0ABS1KKK8</accession>
<dbReference type="Gene3D" id="2.60.120.1440">
    <property type="match status" value="1"/>
</dbReference>
<evidence type="ECO:0000256" key="1">
    <source>
        <dbReference type="SAM" id="Phobius"/>
    </source>
</evidence>
<dbReference type="Proteomes" id="UP000613030">
    <property type="component" value="Unassembled WGS sequence"/>
</dbReference>
<dbReference type="RefSeq" id="WP_202006953.1">
    <property type="nucleotide sequence ID" value="NZ_JAERRB010000001.1"/>
</dbReference>
<evidence type="ECO:0000313" key="5">
    <source>
        <dbReference type="Proteomes" id="UP000613030"/>
    </source>
</evidence>
<feature type="domain" description="FecR protein" evidence="2">
    <location>
        <begin position="111"/>
        <end position="201"/>
    </location>
</feature>
<dbReference type="PANTHER" id="PTHR30273:SF2">
    <property type="entry name" value="PROTEIN FECR"/>
    <property type="match status" value="1"/>
</dbReference>
<sequence>MMNLDEDQFRRLLDAYLEGRATPAEKKLLDDFFESYPAARMHAMDDDEHVKLALWKKLAARTAPAPQKQPVVLWYSIAASVALLVVAAYFVVYKKNNDDADVPAVHQQMAETVRGQKLKIELVDGTQVILNANSKLTFPEQFPGNTREVYLEGEAYFDVAHNQAQPFIVHSPASNTTVLGTSFNVKAAGDETEITLVEGKVDVAHADNNNAPHTILAPHQQAVIREGSAIVTRRVDVSEFVDWKDNILHFKNTTLKQTAARLEQWYNVDIVFENADLEKCVVNATYEKESLKNILVSLGYMFKMQYEQHGRTVKFSGEGCP</sequence>
<dbReference type="Pfam" id="PF04773">
    <property type="entry name" value="FecR"/>
    <property type="match status" value="1"/>
</dbReference>
<organism evidence="4 5">
    <name type="scientific">Chryseolinea lacunae</name>
    <dbReference type="NCBI Taxonomy" id="2801331"/>
    <lineage>
        <taxon>Bacteria</taxon>
        <taxon>Pseudomonadati</taxon>
        <taxon>Bacteroidota</taxon>
        <taxon>Cytophagia</taxon>
        <taxon>Cytophagales</taxon>
        <taxon>Fulvivirgaceae</taxon>
        <taxon>Chryseolinea</taxon>
    </lineage>
</organism>
<evidence type="ECO:0000259" key="2">
    <source>
        <dbReference type="Pfam" id="PF04773"/>
    </source>
</evidence>
<keyword evidence="1" id="KW-1133">Transmembrane helix</keyword>
<protein>
    <submittedName>
        <fullName evidence="4">FecR domain-containing protein</fullName>
    </submittedName>
</protein>
<dbReference type="Pfam" id="PF16344">
    <property type="entry name" value="FecR_C"/>
    <property type="match status" value="1"/>
</dbReference>
<evidence type="ECO:0000313" key="4">
    <source>
        <dbReference type="EMBL" id="MBL0739995.1"/>
    </source>
</evidence>
<dbReference type="InterPro" id="IPR032508">
    <property type="entry name" value="FecR_C"/>
</dbReference>
<comment type="caution">
    <text evidence="4">The sequence shown here is derived from an EMBL/GenBank/DDBJ whole genome shotgun (WGS) entry which is preliminary data.</text>
</comment>
<proteinExistence type="predicted"/>
<dbReference type="InterPro" id="IPR006860">
    <property type="entry name" value="FecR"/>
</dbReference>
<keyword evidence="5" id="KW-1185">Reference proteome</keyword>
<dbReference type="PANTHER" id="PTHR30273">
    <property type="entry name" value="PERIPLASMIC SIGNAL SENSOR AND SIGMA FACTOR ACTIVATOR FECR-RELATED"/>
    <property type="match status" value="1"/>
</dbReference>
<dbReference type="Gene3D" id="3.55.50.30">
    <property type="match status" value="1"/>
</dbReference>
<keyword evidence="1" id="KW-0812">Transmembrane</keyword>
<reference evidence="4 5" key="1">
    <citation type="submission" date="2021-01" db="EMBL/GenBank/DDBJ databases">
        <title>Chryseolinea sp. Jin1 Genome sequencing and assembly.</title>
        <authorList>
            <person name="Kim I."/>
        </authorList>
    </citation>
    <scope>NUCLEOTIDE SEQUENCE [LARGE SCALE GENOMIC DNA]</scope>
    <source>
        <strain evidence="4 5">Jin1</strain>
    </source>
</reference>
<dbReference type="PIRSF" id="PIRSF018266">
    <property type="entry name" value="FecR"/>
    <property type="match status" value="1"/>
</dbReference>
<name>A0ABS1KKK8_9BACT</name>
<evidence type="ECO:0000259" key="3">
    <source>
        <dbReference type="Pfam" id="PF16344"/>
    </source>
</evidence>
<dbReference type="InterPro" id="IPR012373">
    <property type="entry name" value="Ferrdict_sens_TM"/>
</dbReference>
<dbReference type="EMBL" id="JAERRB010000001">
    <property type="protein sequence ID" value="MBL0739995.1"/>
    <property type="molecule type" value="Genomic_DNA"/>
</dbReference>
<keyword evidence="1" id="KW-0472">Membrane</keyword>